<organism evidence="4 5">
    <name type="scientific">Mycoplasma tullyi</name>
    <dbReference type="NCBI Taxonomy" id="1612150"/>
    <lineage>
        <taxon>Bacteria</taxon>
        <taxon>Bacillati</taxon>
        <taxon>Mycoplasmatota</taxon>
        <taxon>Mollicutes</taxon>
        <taxon>Mycoplasmataceae</taxon>
        <taxon>Mycoplasma</taxon>
    </lineage>
</organism>
<evidence type="ECO:0000256" key="2">
    <source>
        <dbReference type="SAM" id="SignalP"/>
    </source>
</evidence>
<proteinExistence type="predicted"/>
<accession>A0A7D7UDC0</accession>
<keyword evidence="5" id="KW-1185">Reference proteome</keyword>
<dbReference type="AlphaFoldDB" id="A0A7D7UDC0"/>
<reference evidence="4 5" key="1">
    <citation type="journal article" date="2017" name="Int. J. Syst. Evol. Microbiol.">
        <title>Mycoplasma tullyi sp. nov., isolated from penguins of the genus Spheniscus.</title>
        <authorList>
            <person name="Yavari C.A."/>
            <person name="Ramirez A.S."/>
            <person name="Nicholas R.A.J."/>
            <person name="Radford A.D."/>
            <person name="Darby A.C."/>
            <person name="Bradbury J.M."/>
        </authorList>
    </citation>
    <scope>NUCLEOTIDE SEQUENCE [LARGE SCALE GENOMIC DNA]</scope>
    <source>
        <strain evidence="4 5">56A97T</strain>
    </source>
</reference>
<name>A0A7D7UDC0_9MOLU</name>
<dbReference type="Proteomes" id="UP000514704">
    <property type="component" value="Chromosome"/>
</dbReference>
<dbReference type="RefSeq" id="WP_182078671.1">
    <property type="nucleotide sequence ID" value="NZ_CP059674.1"/>
</dbReference>
<feature type="signal peptide" evidence="2">
    <location>
        <begin position="1"/>
        <end position="23"/>
    </location>
</feature>
<dbReference type="InterPro" id="IPR022381">
    <property type="entry name" value="Uncharacterised_MG067"/>
</dbReference>
<evidence type="ECO:0000259" key="3">
    <source>
        <dbReference type="Pfam" id="PF01732"/>
    </source>
</evidence>
<evidence type="ECO:0000313" key="5">
    <source>
        <dbReference type="Proteomes" id="UP000514704"/>
    </source>
</evidence>
<feature type="domain" description="DUF31" evidence="3">
    <location>
        <begin position="214"/>
        <end position="616"/>
    </location>
</feature>
<dbReference type="KEGG" id="mtuy:H3143_02690"/>
<sequence length="707" mass="79875">MVRKTTWLKLFCLLSGLSVISSSCFNPESFFTSKKNADDINVNNITSNDLAVNDKLNHKDLLASNITSSNFSKYFGLKLIQKADEKIDPNDLVNFKVGGFSADDSNGILSFIVTVERKNSSPIEFKQVSLEINGFLKKKIEREPSQESSSPNSETGEPNDSQASNNEHTDQPVIIHPGESTTETEPTPPSTTVDKDKQPEPSSSSTKLKIFSDQEIYKKIYDRSFSIGFYTRHWLRDPSDPNLPYKQLLYLSNGTGWLLDYQISPQNPDLYRLFIATNLHVAEGLWNRDDYDHPVLDSDIRLKPDTIGFSLGKSEQVNFGPQDSRFSNSSVKYVTYLSNNLFFNSSPNRSSALRVNNQRLSIPETVFTAVDFVNDQQTKNEFSDYWAQQFKGQFVNNRLGDKNLLNSSFPKDPQSRMKIADGYINKGIGLYKDFAVLSFVVNISQKRLTNEPVRSFSSAQTLRKYVLEAVNELNESSKIAKLPGQLNLTNQDVPYVDLDYPSVEANHPNALSIQEIDKAYIAGYPGVGQPGNSRAFSNRWVQNNLNPNPNYQLEPNIKAELVDRYQDLTGLIQSYHNKYYHQYGITQAVLRSSLKPGSSGSVVYSKYGLPFGIFWGGYSGRGDDGTGVFDYLANDTRKQVTVNVRFGSSRTPRQFKINIEPYNLIDGTNKEKYPNQTNSYRQALPGYLEWADDNRFSKDSTFLFSHP</sequence>
<dbReference type="Pfam" id="PF01732">
    <property type="entry name" value="Mycop_pep_DUF31"/>
    <property type="match status" value="1"/>
</dbReference>
<dbReference type="PROSITE" id="PS51257">
    <property type="entry name" value="PROKAR_LIPOPROTEIN"/>
    <property type="match status" value="1"/>
</dbReference>
<protein>
    <recommendedName>
        <fullName evidence="3">DUF31 domain-containing protein</fullName>
    </recommendedName>
</protein>
<evidence type="ECO:0000256" key="1">
    <source>
        <dbReference type="SAM" id="MobiDB-lite"/>
    </source>
</evidence>
<dbReference type="NCBIfam" id="NF045841">
    <property type="entry name" value="Ig_SerProt_MIP"/>
    <property type="match status" value="1"/>
</dbReference>
<dbReference type="PRINTS" id="PR00840">
    <property type="entry name" value="Y06768FAMILY"/>
</dbReference>
<feature type="region of interest" description="Disordered" evidence="1">
    <location>
        <begin position="141"/>
        <end position="207"/>
    </location>
</feature>
<dbReference type="EMBL" id="CP059674">
    <property type="protein sequence ID" value="QMT98386.1"/>
    <property type="molecule type" value="Genomic_DNA"/>
</dbReference>
<dbReference type="InterPro" id="IPR022382">
    <property type="entry name" value="Mycoplasma_peptidase_DUF31"/>
</dbReference>
<keyword evidence="2" id="KW-0732">Signal</keyword>
<gene>
    <name evidence="4" type="ORF">H3143_02690</name>
</gene>
<feature type="chain" id="PRO_5028197812" description="DUF31 domain-containing protein" evidence="2">
    <location>
        <begin position="24"/>
        <end position="707"/>
    </location>
</feature>
<evidence type="ECO:0000313" key="4">
    <source>
        <dbReference type="EMBL" id="QMT98386.1"/>
    </source>
</evidence>
<feature type="compositionally biased region" description="Polar residues" evidence="1">
    <location>
        <begin position="155"/>
        <end position="166"/>
    </location>
</feature>